<keyword evidence="1" id="KW-0472">Membrane</keyword>
<sequence>MTVVTERMPSLGRLTLVELRKMADTRAGRWLLASVGLITMGLVLVRLFAGPSDTRTADEFFAFALAGSGLLLPVLGILAVTSEWSQRTSLVTFTLVPRRARVVGAKVLAAAAIALASVGVAVVVAVLGNVAADLMGRGGGWDLGVAEVAYGIVFQTINMLMGIAFGALLLASGLAIVLYFVIPTAWSVLGESVAALGDAARWLDLGRTTEPLLMGSVSGGEWGRLASSVGLWVLLPLAAGLVRVLRHEVK</sequence>
<dbReference type="OrthoDB" id="3822725at2"/>
<dbReference type="RefSeq" id="WP_142705925.1">
    <property type="nucleotide sequence ID" value="NZ_VIRS01000012.1"/>
</dbReference>
<dbReference type="AlphaFoldDB" id="A0A545AQM0"/>
<dbReference type="InParanoid" id="A0A545AQM0"/>
<feature type="transmembrane region" description="Helical" evidence="1">
    <location>
        <begin position="60"/>
        <end position="80"/>
    </location>
</feature>
<feature type="transmembrane region" description="Helical" evidence="1">
    <location>
        <begin position="107"/>
        <end position="128"/>
    </location>
</feature>
<evidence type="ECO:0000313" key="2">
    <source>
        <dbReference type="EMBL" id="TQS43624.1"/>
    </source>
</evidence>
<reference evidence="2 3" key="1">
    <citation type="submission" date="2019-07" db="EMBL/GenBank/DDBJ databases">
        <title>Cryptosporangium phraense sp. nov., isolated from plant litter.</title>
        <authorList>
            <person name="Suriyachadkun C."/>
        </authorList>
    </citation>
    <scope>NUCLEOTIDE SEQUENCE [LARGE SCALE GENOMIC DNA]</scope>
    <source>
        <strain evidence="2 3">A-T 5661</strain>
    </source>
</reference>
<protein>
    <submittedName>
        <fullName evidence="2">ABC transporter permease</fullName>
    </submittedName>
</protein>
<feature type="transmembrane region" description="Helical" evidence="1">
    <location>
        <begin position="222"/>
        <end position="245"/>
    </location>
</feature>
<evidence type="ECO:0000256" key="1">
    <source>
        <dbReference type="SAM" id="Phobius"/>
    </source>
</evidence>
<evidence type="ECO:0000313" key="3">
    <source>
        <dbReference type="Proteomes" id="UP000317982"/>
    </source>
</evidence>
<keyword evidence="3" id="KW-1185">Reference proteome</keyword>
<keyword evidence="1" id="KW-1133">Transmembrane helix</keyword>
<name>A0A545AQM0_9ACTN</name>
<feature type="transmembrane region" description="Helical" evidence="1">
    <location>
        <begin position="30"/>
        <end position="48"/>
    </location>
</feature>
<gene>
    <name evidence="2" type="ORF">FL583_18495</name>
</gene>
<proteinExistence type="predicted"/>
<dbReference type="EMBL" id="VIRS01000012">
    <property type="protein sequence ID" value="TQS43624.1"/>
    <property type="molecule type" value="Genomic_DNA"/>
</dbReference>
<comment type="caution">
    <text evidence="2">The sequence shown here is derived from an EMBL/GenBank/DDBJ whole genome shotgun (WGS) entry which is preliminary data.</text>
</comment>
<organism evidence="2 3">
    <name type="scientific">Cryptosporangium phraense</name>
    <dbReference type="NCBI Taxonomy" id="2593070"/>
    <lineage>
        <taxon>Bacteria</taxon>
        <taxon>Bacillati</taxon>
        <taxon>Actinomycetota</taxon>
        <taxon>Actinomycetes</taxon>
        <taxon>Cryptosporangiales</taxon>
        <taxon>Cryptosporangiaceae</taxon>
        <taxon>Cryptosporangium</taxon>
    </lineage>
</organism>
<accession>A0A545AQM0</accession>
<dbReference type="Proteomes" id="UP000317982">
    <property type="component" value="Unassembled WGS sequence"/>
</dbReference>
<keyword evidence="1" id="KW-0812">Transmembrane</keyword>